<protein>
    <submittedName>
        <fullName evidence="2">Uncharacterized protein</fullName>
    </submittedName>
</protein>
<keyword evidence="1" id="KW-0175">Coiled coil</keyword>
<dbReference type="EMBL" id="MU825396">
    <property type="protein sequence ID" value="KAJ7394685.1"/>
    <property type="molecule type" value="Genomic_DNA"/>
</dbReference>
<keyword evidence="3" id="KW-1185">Reference proteome</keyword>
<evidence type="ECO:0000256" key="1">
    <source>
        <dbReference type="SAM" id="Coils"/>
    </source>
</evidence>
<accession>A0A9X0A816</accession>
<dbReference type="Proteomes" id="UP001163046">
    <property type="component" value="Unassembled WGS sequence"/>
</dbReference>
<gene>
    <name evidence="2" type="ORF">OS493_000510</name>
</gene>
<organism evidence="2 3">
    <name type="scientific">Desmophyllum pertusum</name>
    <dbReference type="NCBI Taxonomy" id="174260"/>
    <lineage>
        <taxon>Eukaryota</taxon>
        <taxon>Metazoa</taxon>
        <taxon>Cnidaria</taxon>
        <taxon>Anthozoa</taxon>
        <taxon>Hexacorallia</taxon>
        <taxon>Scleractinia</taxon>
        <taxon>Caryophylliina</taxon>
        <taxon>Caryophylliidae</taxon>
        <taxon>Desmophyllum</taxon>
    </lineage>
</organism>
<name>A0A9X0A816_9CNID</name>
<comment type="caution">
    <text evidence="2">The sequence shown here is derived from an EMBL/GenBank/DDBJ whole genome shotgun (WGS) entry which is preliminary data.</text>
</comment>
<sequence length="221" mass="25078">MTRSTFTNSGRLDHVVSAKYEKYITRREELKKVSGGIGSDIKETVGRRVALITSEIRKLNHRQKTNKKDRNKLNRIKNQRGQALYIGEIRSLQKRYLKLVDEMERCAKRDFMIKVASSRLEKDAKEYKTELNRDTSNLHNFTTLELGKDLNELLNKSGGFVPIDHVGKGSSRNVLDVKRHAEDALFVFVKGGANSFVMMETPNDVSSVKGSAGIKTAGKRY</sequence>
<proteinExistence type="predicted"/>
<dbReference type="AlphaFoldDB" id="A0A9X0A816"/>
<feature type="coiled-coil region" evidence="1">
    <location>
        <begin position="89"/>
        <end position="137"/>
    </location>
</feature>
<evidence type="ECO:0000313" key="3">
    <source>
        <dbReference type="Proteomes" id="UP001163046"/>
    </source>
</evidence>
<reference evidence="2" key="1">
    <citation type="submission" date="2023-01" db="EMBL/GenBank/DDBJ databases">
        <title>Genome assembly of the deep-sea coral Lophelia pertusa.</title>
        <authorList>
            <person name="Herrera S."/>
            <person name="Cordes E."/>
        </authorList>
    </citation>
    <scope>NUCLEOTIDE SEQUENCE</scope>
    <source>
        <strain evidence="2">USNM1676648</strain>
        <tissue evidence="2">Polyp</tissue>
    </source>
</reference>
<evidence type="ECO:0000313" key="2">
    <source>
        <dbReference type="EMBL" id="KAJ7394685.1"/>
    </source>
</evidence>